<accession>A0A1E5XJ26</accession>
<reference evidence="2 3" key="1">
    <citation type="journal article" date="2015" name="Genome Announc.">
        <title>Genome Assemblies of Three Soil-Associated Devosia species: D. insulae, D. limi, and D. soli.</title>
        <authorList>
            <person name="Hassan Y.I."/>
            <person name="Lepp D."/>
            <person name="Zhou T."/>
        </authorList>
    </citation>
    <scope>NUCLEOTIDE SEQUENCE [LARGE SCALE GENOMIC DNA]</scope>
    <source>
        <strain evidence="2 3">DS-56</strain>
    </source>
</reference>
<proteinExistence type="inferred from homology"/>
<dbReference type="EMBL" id="LAJE02000363">
    <property type="protein sequence ID" value="OEO28587.1"/>
    <property type="molecule type" value="Genomic_DNA"/>
</dbReference>
<name>A0A1E5XJ26_9HYPH</name>
<dbReference type="NCBIfam" id="NF010240">
    <property type="entry name" value="PRK13687.1"/>
    <property type="match status" value="1"/>
</dbReference>
<dbReference type="RefSeq" id="WP_069912072.1">
    <property type="nucleotide sequence ID" value="NZ_LAJE02000363.1"/>
</dbReference>
<dbReference type="Pfam" id="PF09857">
    <property type="entry name" value="YjhX_toxin"/>
    <property type="match status" value="1"/>
</dbReference>
<keyword evidence="3" id="KW-1185">Reference proteome</keyword>
<comment type="caution">
    <text evidence="2">The sequence shown here is derived from an EMBL/GenBank/DDBJ whole genome shotgun (WGS) entry which is preliminary data.</text>
</comment>
<sequence length="85" mass="9647">MDISRHEQRVLHVLAQGGKIVALKSDNGKLIGVECFNRDGWLMQQCSLPLFKKLKAKKAIASSNGHPYRITRRGLELARSEFDNR</sequence>
<dbReference type="OrthoDB" id="7204880at2"/>
<evidence type="ECO:0000313" key="3">
    <source>
        <dbReference type="Proteomes" id="UP000095463"/>
    </source>
</evidence>
<evidence type="ECO:0000313" key="2">
    <source>
        <dbReference type="EMBL" id="OEO28587.1"/>
    </source>
</evidence>
<comment type="similarity">
    <text evidence="1">Belongs to the UPF0386 family.</text>
</comment>
<organism evidence="2 3">
    <name type="scientific">Devosia insulae DS-56</name>
    <dbReference type="NCBI Taxonomy" id="1116389"/>
    <lineage>
        <taxon>Bacteria</taxon>
        <taxon>Pseudomonadati</taxon>
        <taxon>Pseudomonadota</taxon>
        <taxon>Alphaproteobacteria</taxon>
        <taxon>Hyphomicrobiales</taxon>
        <taxon>Devosiaceae</taxon>
        <taxon>Devosia</taxon>
    </lineage>
</organism>
<gene>
    <name evidence="2" type="ORF">VW23_003865</name>
</gene>
<dbReference type="InterPro" id="IPR018654">
    <property type="entry name" value="YjhX_toxin"/>
</dbReference>
<protein>
    <recommendedName>
        <fullName evidence="1">UPF0386 protein VW23_003865</fullName>
    </recommendedName>
</protein>
<evidence type="ECO:0000256" key="1">
    <source>
        <dbReference type="HAMAP-Rule" id="MF_00827"/>
    </source>
</evidence>
<dbReference type="Proteomes" id="UP000095463">
    <property type="component" value="Unassembled WGS sequence"/>
</dbReference>
<dbReference type="HAMAP" id="MF_00827">
    <property type="entry name" value="UPF0386"/>
    <property type="match status" value="1"/>
</dbReference>
<dbReference type="AlphaFoldDB" id="A0A1E5XJ26"/>